<evidence type="ECO:0000313" key="1">
    <source>
        <dbReference type="EMBL" id="WOH38939.1"/>
    </source>
</evidence>
<dbReference type="Proteomes" id="UP001301442">
    <property type="component" value="Chromosome"/>
</dbReference>
<dbReference type="Gene3D" id="3.10.450.530">
    <property type="entry name" value="Ribonuclease toxin, BrnT, of type II toxin-antitoxin system"/>
    <property type="match status" value="1"/>
</dbReference>
<keyword evidence="2" id="KW-1185">Reference proteome</keyword>
<dbReference type="Pfam" id="PF04365">
    <property type="entry name" value="BrnT_toxin"/>
    <property type="match status" value="1"/>
</dbReference>
<sequence>MYNFEFDDIKSKLNFDKHGINFEDAQLLWNDPNLVEIPANTEDEIRHIVIAKINGKHWSGIITYRRERIRIISVRRSRKTEVNFYESY</sequence>
<dbReference type="InterPro" id="IPR038573">
    <property type="entry name" value="BrnT_sf"/>
</dbReference>
<accession>A0ABZ0GSJ7</accession>
<gene>
    <name evidence="1" type="ORF">RI844_06890</name>
</gene>
<organism evidence="1 2">
    <name type="scientific">Thalassotalea fonticola</name>
    <dbReference type="NCBI Taxonomy" id="3065649"/>
    <lineage>
        <taxon>Bacteria</taxon>
        <taxon>Pseudomonadati</taxon>
        <taxon>Pseudomonadota</taxon>
        <taxon>Gammaproteobacteria</taxon>
        <taxon>Alteromonadales</taxon>
        <taxon>Colwelliaceae</taxon>
        <taxon>Thalassotalea</taxon>
    </lineage>
</organism>
<name>A0ABZ0GSJ7_9GAMM</name>
<reference evidence="1 2" key="1">
    <citation type="submission" date="2023-09" db="EMBL/GenBank/DDBJ databases">
        <authorList>
            <person name="Qi X."/>
        </authorList>
    </citation>
    <scope>NUCLEOTIDE SEQUENCE [LARGE SCALE GENOMIC DNA]</scope>
    <source>
        <strain evidence="1 2">S1-1</strain>
    </source>
</reference>
<dbReference type="InterPro" id="IPR007460">
    <property type="entry name" value="BrnT_toxin"/>
</dbReference>
<dbReference type="RefSeq" id="WP_348397705.1">
    <property type="nucleotide sequence ID" value="NZ_CP136600.1"/>
</dbReference>
<protein>
    <submittedName>
        <fullName evidence="1">BrnT family toxin</fullName>
    </submittedName>
</protein>
<dbReference type="EMBL" id="CP136600">
    <property type="protein sequence ID" value="WOH38939.1"/>
    <property type="molecule type" value="Genomic_DNA"/>
</dbReference>
<proteinExistence type="predicted"/>
<evidence type="ECO:0000313" key="2">
    <source>
        <dbReference type="Proteomes" id="UP001301442"/>
    </source>
</evidence>